<dbReference type="Proteomes" id="UP001321473">
    <property type="component" value="Unassembled WGS sequence"/>
</dbReference>
<dbReference type="AlphaFoldDB" id="A0AAQ4DHH0"/>
<gene>
    <name evidence="1" type="ORF">V5799_026823</name>
</gene>
<evidence type="ECO:0000313" key="1">
    <source>
        <dbReference type="EMBL" id="KAK8761910.1"/>
    </source>
</evidence>
<comment type="caution">
    <text evidence="1">The sequence shown here is derived from an EMBL/GenBank/DDBJ whole genome shotgun (WGS) entry which is preliminary data.</text>
</comment>
<dbReference type="EMBL" id="JARKHS020030669">
    <property type="protein sequence ID" value="KAK8761910.1"/>
    <property type="molecule type" value="Genomic_DNA"/>
</dbReference>
<evidence type="ECO:0000313" key="2">
    <source>
        <dbReference type="Proteomes" id="UP001321473"/>
    </source>
</evidence>
<accession>A0AAQ4DHH0</accession>
<protein>
    <submittedName>
        <fullName evidence="1">Uncharacterized protein</fullName>
    </submittedName>
</protein>
<proteinExistence type="predicted"/>
<keyword evidence="2" id="KW-1185">Reference proteome</keyword>
<name>A0AAQ4DHH0_AMBAM</name>
<organism evidence="1 2">
    <name type="scientific">Amblyomma americanum</name>
    <name type="common">Lone star tick</name>
    <dbReference type="NCBI Taxonomy" id="6943"/>
    <lineage>
        <taxon>Eukaryota</taxon>
        <taxon>Metazoa</taxon>
        <taxon>Ecdysozoa</taxon>
        <taxon>Arthropoda</taxon>
        <taxon>Chelicerata</taxon>
        <taxon>Arachnida</taxon>
        <taxon>Acari</taxon>
        <taxon>Parasitiformes</taxon>
        <taxon>Ixodida</taxon>
        <taxon>Ixodoidea</taxon>
        <taxon>Ixodidae</taxon>
        <taxon>Amblyomminae</taxon>
        <taxon>Amblyomma</taxon>
    </lineage>
</organism>
<sequence>MTHILVKWKDENKWDVYPVKMIEDAAVGIRLLTQENAISELRGQEVRVRWEEGQDAAPAELLAFEKVSAVIGFTCRKFPDASAALIKNSLASYLARLNNGPAAATPEQAI</sequence>
<reference evidence="1 2" key="1">
    <citation type="journal article" date="2023" name="Arcadia Sci">
        <title>De novo assembly of a long-read Amblyomma americanum tick genome.</title>
        <authorList>
            <person name="Chou S."/>
            <person name="Poskanzer K.E."/>
            <person name="Rollins M."/>
            <person name="Thuy-Boun P.S."/>
        </authorList>
    </citation>
    <scope>NUCLEOTIDE SEQUENCE [LARGE SCALE GENOMIC DNA]</scope>
    <source>
        <strain evidence="1">F_SG_1</strain>
        <tissue evidence="1">Salivary glands</tissue>
    </source>
</reference>